<sequence>MSESREETTTRSTGAAEVPPDDAARVKHARSTPSRGDKRLSRRGWTVLLSGVLVVAFGLAGAFVKVPYVAIGPGPTYDTLGQAGGAPVIEINGQRTYPTTGELRMTTVSLNDEITLFGALGLWASGRYALAPREEYFKPGESDAQVQQENVKEFQDSQSNAEVAALRHLGYPIKVLAQEIVSGSPADHVLAAGDRLLSVNGKQITQEDDVRTAVAGTKPGQTIPITFQHGTDAPRTASLTLAANPDKSQSQGFMGLQPIDRSDVPFDVKVSLQDVGGPSAGLMFALAIVDRLTPGDMANGTHVAGTGEIDEKGNVGAIGGISFKVVGAREAGASVFLTPAQNCSEAAAAAPSGLKLVKVTNLDSALTALDDLRTGKPTPSC</sequence>
<dbReference type="Pfam" id="PF13180">
    <property type="entry name" value="PDZ_2"/>
    <property type="match status" value="1"/>
</dbReference>
<name>A0ABX1JFS3_9PSEU</name>
<feature type="region of interest" description="Disordered" evidence="2">
    <location>
        <begin position="1"/>
        <end position="38"/>
    </location>
</feature>
<dbReference type="Pfam" id="PF05362">
    <property type="entry name" value="Lon_C"/>
    <property type="match status" value="1"/>
</dbReference>
<evidence type="ECO:0000256" key="1">
    <source>
        <dbReference type="PROSITE-ProRule" id="PRU01122"/>
    </source>
</evidence>
<feature type="domain" description="PDZ" evidence="4">
    <location>
        <begin position="150"/>
        <end position="208"/>
    </location>
</feature>
<feature type="active site" evidence="1">
    <location>
        <position position="279"/>
    </location>
</feature>
<comment type="catalytic activity">
    <reaction evidence="1">
        <text>Hydrolysis of proteins in presence of ATP.</text>
        <dbReference type="EC" id="3.4.21.53"/>
    </reaction>
</comment>
<evidence type="ECO:0000256" key="3">
    <source>
        <dbReference type="SAM" id="Phobius"/>
    </source>
</evidence>
<dbReference type="PROSITE" id="PS51786">
    <property type="entry name" value="LON_PROTEOLYTIC"/>
    <property type="match status" value="1"/>
</dbReference>
<gene>
    <name evidence="6" type="ORF">HFP15_32555</name>
</gene>
<dbReference type="Proteomes" id="UP000715441">
    <property type="component" value="Unassembled WGS sequence"/>
</dbReference>
<evidence type="ECO:0000259" key="4">
    <source>
        <dbReference type="PROSITE" id="PS50106"/>
    </source>
</evidence>
<keyword evidence="1" id="KW-0720">Serine protease</keyword>
<reference evidence="6 7" key="1">
    <citation type="submission" date="2020-04" db="EMBL/GenBank/DDBJ databases">
        <title>Novel species.</title>
        <authorList>
            <person name="Teo W.F.A."/>
            <person name="Lipun K."/>
            <person name="Srisuk N."/>
            <person name="Duangmal K."/>
        </authorList>
    </citation>
    <scope>NUCLEOTIDE SEQUENCE [LARGE SCALE GENOMIC DNA]</scope>
    <source>
        <strain evidence="6 7">K13G38</strain>
    </source>
</reference>
<dbReference type="PROSITE" id="PS50106">
    <property type="entry name" value="PDZ"/>
    <property type="match status" value="1"/>
</dbReference>
<keyword evidence="1" id="KW-0645">Protease</keyword>
<accession>A0ABX1JFS3</accession>
<dbReference type="InterPro" id="IPR014721">
    <property type="entry name" value="Ribsml_uS5_D2-typ_fold_subgr"/>
</dbReference>
<protein>
    <recommendedName>
        <fullName evidence="1">endopeptidase La</fullName>
        <ecNumber evidence="1">3.4.21.53</ecNumber>
    </recommendedName>
</protein>
<keyword evidence="3" id="KW-0472">Membrane</keyword>
<dbReference type="SUPFAM" id="SSF50156">
    <property type="entry name" value="PDZ domain-like"/>
    <property type="match status" value="1"/>
</dbReference>
<organism evidence="6 7">
    <name type="scientific">Amycolatopsis acididurans</name>
    <dbReference type="NCBI Taxonomy" id="2724524"/>
    <lineage>
        <taxon>Bacteria</taxon>
        <taxon>Bacillati</taxon>
        <taxon>Actinomycetota</taxon>
        <taxon>Actinomycetes</taxon>
        <taxon>Pseudonocardiales</taxon>
        <taxon>Pseudonocardiaceae</taxon>
        <taxon>Amycolatopsis</taxon>
    </lineage>
</organism>
<dbReference type="InterPro" id="IPR036034">
    <property type="entry name" value="PDZ_sf"/>
</dbReference>
<comment type="caution">
    <text evidence="6">The sequence shown here is derived from an EMBL/GenBank/DDBJ whole genome shotgun (WGS) entry which is preliminary data.</text>
</comment>
<dbReference type="EMBL" id="JAAXLS010000039">
    <property type="protein sequence ID" value="NKQ57605.1"/>
    <property type="molecule type" value="Genomic_DNA"/>
</dbReference>
<feature type="active site" evidence="1">
    <location>
        <position position="324"/>
    </location>
</feature>
<dbReference type="InterPro" id="IPR027065">
    <property type="entry name" value="Lon_Prtase"/>
</dbReference>
<dbReference type="Gene3D" id="3.30.230.10">
    <property type="match status" value="1"/>
</dbReference>
<keyword evidence="1" id="KW-0378">Hydrolase</keyword>
<evidence type="ECO:0000256" key="2">
    <source>
        <dbReference type="SAM" id="MobiDB-lite"/>
    </source>
</evidence>
<dbReference type="InterPro" id="IPR001478">
    <property type="entry name" value="PDZ"/>
</dbReference>
<dbReference type="SUPFAM" id="SSF54211">
    <property type="entry name" value="Ribosomal protein S5 domain 2-like"/>
    <property type="match status" value="1"/>
</dbReference>
<keyword evidence="3" id="KW-0812">Transmembrane</keyword>
<evidence type="ECO:0000259" key="5">
    <source>
        <dbReference type="PROSITE" id="PS51786"/>
    </source>
</evidence>
<keyword evidence="7" id="KW-1185">Reference proteome</keyword>
<keyword evidence="3" id="KW-1133">Transmembrane helix</keyword>
<comment type="similarity">
    <text evidence="1">Belongs to the peptidase S16 family.</text>
</comment>
<feature type="domain" description="Lon proteolytic" evidence="5">
    <location>
        <begin position="274"/>
        <end position="372"/>
    </location>
</feature>
<dbReference type="InterPro" id="IPR020568">
    <property type="entry name" value="Ribosomal_Su5_D2-typ_SF"/>
</dbReference>
<dbReference type="InterPro" id="IPR008269">
    <property type="entry name" value="Lon_proteolytic"/>
</dbReference>
<evidence type="ECO:0000313" key="6">
    <source>
        <dbReference type="EMBL" id="NKQ57605.1"/>
    </source>
</evidence>
<dbReference type="PANTHER" id="PTHR10046">
    <property type="entry name" value="ATP DEPENDENT LON PROTEASE FAMILY MEMBER"/>
    <property type="match status" value="1"/>
</dbReference>
<proteinExistence type="inferred from homology"/>
<dbReference type="EC" id="3.4.21.53" evidence="1"/>
<feature type="transmembrane region" description="Helical" evidence="3">
    <location>
        <begin position="45"/>
        <end position="64"/>
    </location>
</feature>
<evidence type="ECO:0000313" key="7">
    <source>
        <dbReference type="Proteomes" id="UP000715441"/>
    </source>
</evidence>
<dbReference type="SMART" id="SM00228">
    <property type="entry name" value="PDZ"/>
    <property type="match status" value="1"/>
</dbReference>